<dbReference type="PANTHER" id="PTHR10961:SF7">
    <property type="entry name" value="FAD DEPENDENT OXIDOREDUCTASE DOMAIN-CONTAINING PROTEIN"/>
    <property type="match status" value="1"/>
</dbReference>
<dbReference type="PANTHER" id="PTHR10961">
    <property type="entry name" value="PEROXISOMAL SARCOSINE OXIDASE"/>
    <property type="match status" value="1"/>
</dbReference>
<evidence type="ECO:0000256" key="1">
    <source>
        <dbReference type="ARBA" id="ARBA00001974"/>
    </source>
</evidence>
<dbReference type="NCBIfam" id="NF008425">
    <property type="entry name" value="PRK11259.1"/>
    <property type="match status" value="1"/>
</dbReference>
<dbReference type="SUPFAM" id="SSF54373">
    <property type="entry name" value="FAD-linked reductases, C-terminal domain"/>
    <property type="match status" value="1"/>
</dbReference>
<dbReference type="InterPro" id="IPR006076">
    <property type="entry name" value="FAD-dep_OxRdtase"/>
</dbReference>
<evidence type="ECO:0000256" key="3">
    <source>
        <dbReference type="ARBA" id="ARBA00022827"/>
    </source>
</evidence>
<evidence type="ECO:0000256" key="2">
    <source>
        <dbReference type="ARBA" id="ARBA00022630"/>
    </source>
</evidence>
<organism evidence="6 7">
    <name type="scientific">Niallia nealsonii</name>
    <dbReference type="NCBI Taxonomy" id="115979"/>
    <lineage>
        <taxon>Bacteria</taxon>
        <taxon>Bacillati</taxon>
        <taxon>Bacillota</taxon>
        <taxon>Bacilli</taxon>
        <taxon>Bacillales</taxon>
        <taxon>Bacillaceae</taxon>
        <taxon>Niallia</taxon>
    </lineage>
</organism>
<reference evidence="6 7" key="1">
    <citation type="journal article" date="2003" name="Int. J. Syst. Evol. Microbiol.">
        <title>Bacillus nealsonii sp. nov., isolated from a spacecraft-assembly facility, whose spores are gamma-radiation resistant.</title>
        <authorList>
            <person name="Venkateswaran K."/>
            <person name="Kempf M."/>
            <person name="Chen F."/>
            <person name="Satomi M."/>
            <person name="Nicholson W."/>
            <person name="Kern R."/>
        </authorList>
    </citation>
    <scope>NUCLEOTIDE SEQUENCE [LARGE SCALE GENOMIC DNA]</scope>
    <source>
        <strain evidence="6 7">FO-92</strain>
    </source>
</reference>
<keyword evidence="3" id="KW-0274">FAD</keyword>
<keyword evidence="7" id="KW-1185">Reference proteome</keyword>
<keyword evidence="4" id="KW-0560">Oxidoreductase</keyword>
<dbReference type="InterPro" id="IPR045170">
    <property type="entry name" value="MTOX"/>
</dbReference>
<keyword evidence="2" id="KW-0285">Flavoprotein</keyword>
<dbReference type="EMBL" id="PISE01000031">
    <property type="protein sequence ID" value="PKG22858.1"/>
    <property type="molecule type" value="Genomic_DNA"/>
</dbReference>
<gene>
    <name evidence="6" type="ORF">CWS01_14330</name>
</gene>
<dbReference type="Gene3D" id="3.30.9.10">
    <property type="entry name" value="D-Amino Acid Oxidase, subunit A, domain 2"/>
    <property type="match status" value="1"/>
</dbReference>
<dbReference type="GO" id="GO:0050660">
    <property type="term" value="F:flavin adenine dinucleotide binding"/>
    <property type="evidence" value="ECO:0007669"/>
    <property type="project" value="InterPro"/>
</dbReference>
<dbReference type="AlphaFoldDB" id="A0A2N0Z046"/>
<dbReference type="Pfam" id="PF01266">
    <property type="entry name" value="DAO"/>
    <property type="match status" value="1"/>
</dbReference>
<evidence type="ECO:0000313" key="7">
    <source>
        <dbReference type="Proteomes" id="UP000233375"/>
    </source>
</evidence>
<dbReference type="SUPFAM" id="SSF51905">
    <property type="entry name" value="FAD/NAD(P)-binding domain"/>
    <property type="match status" value="1"/>
</dbReference>
<dbReference type="Gene3D" id="3.50.50.60">
    <property type="entry name" value="FAD/NAD(P)-binding domain"/>
    <property type="match status" value="1"/>
</dbReference>
<protein>
    <submittedName>
        <fullName evidence="6">N-methyl-L-tryptophan oxidase</fullName>
    </submittedName>
</protein>
<comment type="caution">
    <text evidence="6">The sequence shown here is derived from an EMBL/GenBank/DDBJ whole genome shotgun (WGS) entry which is preliminary data.</text>
</comment>
<accession>A0A2N0Z046</accession>
<dbReference type="Proteomes" id="UP000233375">
    <property type="component" value="Unassembled WGS sequence"/>
</dbReference>
<evidence type="ECO:0000259" key="5">
    <source>
        <dbReference type="Pfam" id="PF01266"/>
    </source>
</evidence>
<dbReference type="InterPro" id="IPR036188">
    <property type="entry name" value="FAD/NAD-bd_sf"/>
</dbReference>
<evidence type="ECO:0000313" key="6">
    <source>
        <dbReference type="EMBL" id="PKG22858.1"/>
    </source>
</evidence>
<feature type="domain" description="FAD dependent oxidoreductase" evidence="5">
    <location>
        <begin position="4"/>
        <end position="356"/>
    </location>
</feature>
<name>A0A2N0Z046_9BACI</name>
<dbReference type="GO" id="GO:0005829">
    <property type="term" value="C:cytosol"/>
    <property type="evidence" value="ECO:0007669"/>
    <property type="project" value="TreeGrafter"/>
</dbReference>
<dbReference type="RefSeq" id="WP_101177879.1">
    <property type="nucleotide sequence ID" value="NZ_PISE01000031.1"/>
</dbReference>
<proteinExistence type="predicted"/>
<evidence type="ECO:0000256" key="4">
    <source>
        <dbReference type="ARBA" id="ARBA00023002"/>
    </source>
</evidence>
<dbReference type="GO" id="GO:0008115">
    <property type="term" value="F:sarcosine oxidase activity"/>
    <property type="evidence" value="ECO:0007669"/>
    <property type="project" value="TreeGrafter"/>
</dbReference>
<sequence>MHYDVIIVGAGSMGMAAGYFLSRSGKKTLLLDSFNPPHHKGSHHGDTRIIRHAYGEGEEYVPLALKAQELWYDLEEKSGKQLFLKTGVLNVGNETSEFIQNIISSSKTYSLPLEVLDSTEVNKRWPGIDLSNEYIGCFEPTSGVLKCEECIEAYRELAEQHGATILPNSKVKELSVHGKRVTIKFEEQTFTSDSLVVSAGAWSGSLLSMLDLHLPLNPVRKTFAWFEANEQLYNHKDFPAFSFETPNGLYYGFPSIEGAGLKVGRHDGGETINPEEEMLGFGELKKDKADLSQFLSQFMPSADQLKYGKTCMYTLTPDEDFIIDVHPAYPNVAIASGFSGHGFKFSSAIGQILSELIISGRSEQNITPFSINRFKEKV</sequence>
<comment type="cofactor">
    <cofactor evidence="1">
        <name>FAD</name>
        <dbReference type="ChEBI" id="CHEBI:57692"/>
    </cofactor>
</comment>
<dbReference type="OrthoDB" id="9794226at2"/>